<protein>
    <recommendedName>
        <fullName evidence="6">GH18 domain-containing protein</fullName>
    </recommendedName>
</protein>
<organism evidence="7 8">
    <name type="scientific">Brenthis ino</name>
    <name type="common">lesser marbled fritillary</name>
    <dbReference type="NCBI Taxonomy" id="405034"/>
    <lineage>
        <taxon>Eukaryota</taxon>
        <taxon>Metazoa</taxon>
        <taxon>Ecdysozoa</taxon>
        <taxon>Arthropoda</taxon>
        <taxon>Hexapoda</taxon>
        <taxon>Insecta</taxon>
        <taxon>Pterygota</taxon>
        <taxon>Neoptera</taxon>
        <taxon>Endopterygota</taxon>
        <taxon>Lepidoptera</taxon>
        <taxon>Glossata</taxon>
        <taxon>Ditrysia</taxon>
        <taxon>Papilionoidea</taxon>
        <taxon>Nymphalidae</taxon>
        <taxon>Heliconiinae</taxon>
        <taxon>Argynnini</taxon>
        <taxon>Brenthis</taxon>
    </lineage>
</organism>
<dbReference type="InterPro" id="IPR011583">
    <property type="entry name" value="Chitinase_II/V-like_cat"/>
</dbReference>
<dbReference type="Gene3D" id="3.10.50.10">
    <property type="match status" value="1"/>
</dbReference>
<dbReference type="GO" id="GO:0004568">
    <property type="term" value="F:chitinase activity"/>
    <property type="evidence" value="ECO:0007669"/>
    <property type="project" value="TreeGrafter"/>
</dbReference>
<proteinExistence type="inferred from homology"/>
<dbReference type="InterPro" id="IPR050314">
    <property type="entry name" value="Glycosyl_Hydrlase_18"/>
</dbReference>
<feature type="domain" description="GH18" evidence="6">
    <location>
        <begin position="84"/>
        <end position="453"/>
    </location>
</feature>
<keyword evidence="2 3" id="KW-0326">Glycosidase</keyword>
<keyword evidence="5" id="KW-1133">Transmembrane helix</keyword>
<reference evidence="7" key="1">
    <citation type="submission" date="2021-12" db="EMBL/GenBank/DDBJ databases">
        <authorList>
            <person name="Martin H S."/>
        </authorList>
    </citation>
    <scope>NUCLEOTIDE SEQUENCE</scope>
</reference>
<dbReference type="Proteomes" id="UP000838878">
    <property type="component" value="Chromosome 1"/>
</dbReference>
<dbReference type="PANTHER" id="PTHR11177">
    <property type="entry name" value="CHITINASE"/>
    <property type="match status" value="1"/>
</dbReference>
<dbReference type="SMART" id="SM00636">
    <property type="entry name" value="Glyco_18"/>
    <property type="match status" value="1"/>
</dbReference>
<dbReference type="InterPro" id="IPR017853">
    <property type="entry name" value="GH"/>
</dbReference>
<dbReference type="InterPro" id="IPR001579">
    <property type="entry name" value="Glyco_hydro_18_chit_AS"/>
</dbReference>
<evidence type="ECO:0000313" key="8">
    <source>
        <dbReference type="Proteomes" id="UP000838878"/>
    </source>
</evidence>
<evidence type="ECO:0000256" key="3">
    <source>
        <dbReference type="RuleBase" id="RU000489"/>
    </source>
</evidence>
<dbReference type="GO" id="GO:0005576">
    <property type="term" value="C:extracellular region"/>
    <property type="evidence" value="ECO:0007669"/>
    <property type="project" value="TreeGrafter"/>
</dbReference>
<keyword evidence="5" id="KW-0812">Transmembrane</keyword>
<feature type="transmembrane region" description="Helical" evidence="5">
    <location>
        <begin position="37"/>
        <end position="57"/>
    </location>
</feature>
<dbReference type="OrthoDB" id="76388at2759"/>
<evidence type="ECO:0000256" key="4">
    <source>
        <dbReference type="RuleBase" id="RU004453"/>
    </source>
</evidence>
<evidence type="ECO:0000256" key="2">
    <source>
        <dbReference type="ARBA" id="ARBA00023295"/>
    </source>
</evidence>
<evidence type="ECO:0000259" key="6">
    <source>
        <dbReference type="PROSITE" id="PS51910"/>
    </source>
</evidence>
<keyword evidence="1 3" id="KW-0378">Hydrolase</keyword>
<sequence>MVLKKIRTEKQDVFSQSNLVQELNVKVIKAEISNKRILLLVALLGISLASTLWFTGFQSSVFKEFICWNLYKDKLLSEYIKDYDVVSCYYNLPDPQVPNSSQLMPANIHPHLCTHINIAFAQIKNKQIYLEDSQYKILHDLVKIKKDNPNLKILLSVGGAGSHDGFSEMVINHAARKTFIRSIKSILKKFSLDGIDLDWEYPAIQLYRNRLGKRERQHFSQLLREIRAEYIREKKDYLLTLAVAAPQVIVDVAYDVDQINMYADYVNLMTYDFHSYTKFTPFTGLNSPLYARQGEEFYFATLNINYTVQMYKDKGLDPKKIVVGIPTYGHTFTLININNTKIGSPALGFGKLGDLGFVNYPDICVFLRKYENKTVVKNDIQALVPYLYNDSEWVSFDDTDSVIAKAKYIKDNKLRGAMIYSLNADDYNGVCEKLSGRVKFPLSISVKNTLNNKQVPSETYCKT</sequence>
<evidence type="ECO:0000256" key="1">
    <source>
        <dbReference type="ARBA" id="ARBA00022801"/>
    </source>
</evidence>
<dbReference type="InterPro" id="IPR001223">
    <property type="entry name" value="Glyco_hydro18_cat"/>
</dbReference>
<dbReference type="Pfam" id="PF00704">
    <property type="entry name" value="Glyco_hydro_18"/>
    <property type="match status" value="1"/>
</dbReference>
<keyword evidence="5" id="KW-0472">Membrane</keyword>
<dbReference type="AlphaFoldDB" id="A0A8J9USP1"/>
<comment type="similarity">
    <text evidence="4">Belongs to the glycosyl hydrolase 18 family.</text>
</comment>
<dbReference type="GO" id="GO:0005975">
    <property type="term" value="P:carbohydrate metabolic process"/>
    <property type="evidence" value="ECO:0007669"/>
    <property type="project" value="InterPro"/>
</dbReference>
<dbReference type="PANTHER" id="PTHR11177:SF390">
    <property type="entry name" value="CHITINASE 11"/>
    <property type="match status" value="1"/>
</dbReference>
<dbReference type="SUPFAM" id="SSF54556">
    <property type="entry name" value="Chitinase insertion domain"/>
    <property type="match status" value="1"/>
</dbReference>
<gene>
    <name evidence="7" type="ORF">BINO364_LOCUS1123</name>
</gene>
<name>A0A8J9USP1_9NEOP</name>
<dbReference type="GO" id="GO:0006032">
    <property type="term" value="P:chitin catabolic process"/>
    <property type="evidence" value="ECO:0007669"/>
    <property type="project" value="TreeGrafter"/>
</dbReference>
<dbReference type="PROSITE" id="PS01095">
    <property type="entry name" value="GH18_1"/>
    <property type="match status" value="1"/>
</dbReference>
<dbReference type="InterPro" id="IPR029070">
    <property type="entry name" value="Chitinase_insertion_sf"/>
</dbReference>
<dbReference type="GO" id="GO:0008061">
    <property type="term" value="F:chitin binding"/>
    <property type="evidence" value="ECO:0007669"/>
    <property type="project" value="InterPro"/>
</dbReference>
<dbReference type="PROSITE" id="PS51910">
    <property type="entry name" value="GH18_2"/>
    <property type="match status" value="1"/>
</dbReference>
<dbReference type="SUPFAM" id="SSF51445">
    <property type="entry name" value="(Trans)glycosidases"/>
    <property type="match status" value="1"/>
</dbReference>
<keyword evidence="8" id="KW-1185">Reference proteome</keyword>
<feature type="non-terminal residue" evidence="7">
    <location>
        <position position="463"/>
    </location>
</feature>
<evidence type="ECO:0000313" key="7">
    <source>
        <dbReference type="EMBL" id="CAH0714035.1"/>
    </source>
</evidence>
<accession>A0A8J9USP1</accession>
<evidence type="ECO:0000256" key="5">
    <source>
        <dbReference type="SAM" id="Phobius"/>
    </source>
</evidence>
<dbReference type="Gene3D" id="3.20.20.80">
    <property type="entry name" value="Glycosidases"/>
    <property type="match status" value="1"/>
</dbReference>
<dbReference type="EMBL" id="OV170221">
    <property type="protein sequence ID" value="CAH0714035.1"/>
    <property type="molecule type" value="Genomic_DNA"/>
</dbReference>